<evidence type="ECO:0000313" key="1">
    <source>
        <dbReference type="EMBL" id="OTP67801.1"/>
    </source>
</evidence>
<reference evidence="1 2" key="1">
    <citation type="submission" date="2017-03" db="EMBL/GenBank/DDBJ databases">
        <title>Genome analysis of strain PAMC 26510.</title>
        <authorList>
            <person name="Oh H.-M."/>
            <person name="Yang J.-A."/>
        </authorList>
    </citation>
    <scope>NUCLEOTIDE SEQUENCE [LARGE SCALE GENOMIC DNA]</scope>
    <source>
        <strain evidence="1 2">PAMC 26510</strain>
    </source>
</reference>
<dbReference type="AlphaFoldDB" id="A0A242M960"/>
<accession>A0A242M960</accession>
<comment type="caution">
    <text evidence="1">The sequence shown here is derived from an EMBL/GenBank/DDBJ whole genome shotgun (WGS) entry which is preliminary data.</text>
</comment>
<name>A0A242M960_CABSO</name>
<protein>
    <submittedName>
        <fullName evidence="1">Uncharacterized protein</fullName>
    </submittedName>
</protein>
<organism evidence="1 2">
    <name type="scientific">Caballeronia sordidicola</name>
    <name type="common">Burkholderia sordidicola</name>
    <dbReference type="NCBI Taxonomy" id="196367"/>
    <lineage>
        <taxon>Bacteria</taxon>
        <taxon>Pseudomonadati</taxon>
        <taxon>Pseudomonadota</taxon>
        <taxon>Betaproteobacteria</taxon>
        <taxon>Burkholderiales</taxon>
        <taxon>Burkholderiaceae</taxon>
        <taxon>Caballeronia</taxon>
    </lineage>
</organism>
<proteinExistence type="predicted"/>
<dbReference type="Proteomes" id="UP000194546">
    <property type="component" value="Unassembled WGS sequence"/>
</dbReference>
<gene>
    <name evidence="1" type="ORF">PAMC26510_30260</name>
</gene>
<evidence type="ECO:0000313" key="2">
    <source>
        <dbReference type="Proteomes" id="UP000194546"/>
    </source>
</evidence>
<sequence>MALLVRLSSRSVAALAALFAGDRPAFSQTDIFDHSKIHRDSIHR</sequence>
<dbReference type="EMBL" id="NBTY01000187">
    <property type="protein sequence ID" value="OTP67801.1"/>
    <property type="molecule type" value="Genomic_DNA"/>
</dbReference>